<evidence type="ECO:0000256" key="8">
    <source>
        <dbReference type="SAM" id="Phobius"/>
    </source>
</evidence>
<evidence type="ECO:0000256" key="4">
    <source>
        <dbReference type="ARBA" id="ARBA00022723"/>
    </source>
</evidence>
<dbReference type="SUPFAM" id="SSF81343">
    <property type="entry name" value="Fumarate reductase respiratory complex transmembrane subunits"/>
    <property type="match status" value="1"/>
</dbReference>
<dbReference type="GO" id="GO:0046872">
    <property type="term" value="F:metal ion binding"/>
    <property type="evidence" value="ECO:0007669"/>
    <property type="project" value="UniProtKB-KW"/>
</dbReference>
<evidence type="ECO:0000256" key="6">
    <source>
        <dbReference type="ARBA" id="ARBA00023004"/>
    </source>
</evidence>
<reference evidence="9" key="1">
    <citation type="submission" date="2018-06" db="EMBL/GenBank/DDBJ databases">
        <authorList>
            <person name="Zhirakovskaya E."/>
        </authorList>
    </citation>
    <scope>NUCLEOTIDE SEQUENCE</scope>
</reference>
<sequence>MAKNTQDQIHFLLLKINSLMGLVPIGVFLMIHLGINALRTVGPLQYQLSIDLINNLPFLFGIEVAFIYAPLLFHSLMGFYIYFSGKRNVGHYGYPRNWLYTLQRITGVIVFAFLIYHLGTTVAPKLFYGKHQFLAAPFLMDIMNAEFQTWSGRIIYLIGITSATFHFANGLWGFCVSWGIIIGRNAQRNASIAFAMVGLVLTFLGFATVLEFSLDPVPVTPTVGG</sequence>
<keyword evidence="6" id="KW-0408">Iron</keyword>
<feature type="transmembrane region" description="Helical" evidence="8">
    <location>
        <begin position="12"/>
        <end position="38"/>
    </location>
</feature>
<dbReference type="InterPro" id="IPR000701">
    <property type="entry name" value="SuccDH_FuR_B_TM-su"/>
</dbReference>
<organism evidence="9">
    <name type="scientific">hydrothermal vent metagenome</name>
    <dbReference type="NCBI Taxonomy" id="652676"/>
    <lineage>
        <taxon>unclassified sequences</taxon>
        <taxon>metagenomes</taxon>
        <taxon>ecological metagenomes</taxon>
    </lineage>
</organism>
<evidence type="ECO:0000256" key="2">
    <source>
        <dbReference type="ARBA" id="ARBA00022617"/>
    </source>
</evidence>
<proteinExistence type="predicted"/>
<protein>
    <submittedName>
        <fullName evidence="9">Succinate dehydrogenase cytochrome b558 subunit</fullName>
    </submittedName>
</protein>
<dbReference type="AlphaFoldDB" id="A0A3B1CJ48"/>
<comment type="subcellular location">
    <subcellularLocation>
        <location evidence="1">Membrane</location>
    </subcellularLocation>
</comment>
<evidence type="ECO:0000256" key="3">
    <source>
        <dbReference type="ARBA" id="ARBA00022692"/>
    </source>
</evidence>
<dbReference type="Pfam" id="PF01127">
    <property type="entry name" value="Sdh_cyt"/>
    <property type="match status" value="1"/>
</dbReference>
<evidence type="ECO:0000256" key="5">
    <source>
        <dbReference type="ARBA" id="ARBA00022989"/>
    </source>
</evidence>
<evidence type="ECO:0000313" key="9">
    <source>
        <dbReference type="EMBL" id="VAX26601.1"/>
    </source>
</evidence>
<dbReference type="GO" id="GO:0016020">
    <property type="term" value="C:membrane"/>
    <property type="evidence" value="ECO:0007669"/>
    <property type="project" value="UniProtKB-SubCell"/>
</dbReference>
<dbReference type="Gene3D" id="1.20.1300.10">
    <property type="entry name" value="Fumarate reductase/succinate dehydrogenase, transmembrane subunit"/>
    <property type="match status" value="1"/>
</dbReference>
<accession>A0A3B1CJ48</accession>
<evidence type="ECO:0000256" key="1">
    <source>
        <dbReference type="ARBA" id="ARBA00004370"/>
    </source>
</evidence>
<keyword evidence="2" id="KW-0349">Heme</keyword>
<keyword evidence="4" id="KW-0479">Metal-binding</keyword>
<feature type="transmembrane region" description="Helical" evidence="8">
    <location>
        <begin position="97"/>
        <end position="118"/>
    </location>
</feature>
<feature type="transmembrane region" description="Helical" evidence="8">
    <location>
        <begin position="58"/>
        <end position="85"/>
    </location>
</feature>
<gene>
    <name evidence="9" type="ORF">MNBD_NITROSPINAE05-262</name>
</gene>
<feature type="transmembrane region" description="Helical" evidence="8">
    <location>
        <begin position="192"/>
        <end position="210"/>
    </location>
</feature>
<evidence type="ECO:0000256" key="7">
    <source>
        <dbReference type="ARBA" id="ARBA00023136"/>
    </source>
</evidence>
<keyword evidence="3 8" id="KW-0812">Transmembrane</keyword>
<dbReference type="InterPro" id="IPR034804">
    <property type="entry name" value="SQR/QFR_C/D"/>
</dbReference>
<name>A0A3B1CJ48_9ZZZZ</name>
<keyword evidence="5 8" id="KW-1133">Transmembrane helix</keyword>
<dbReference type="EMBL" id="UOGG01000006">
    <property type="protein sequence ID" value="VAX26601.1"/>
    <property type="molecule type" value="Genomic_DNA"/>
</dbReference>
<feature type="transmembrane region" description="Helical" evidence="8">
    <location>
        <begin position="154"/>
        <end position="180"/>
    </location>
</feature>
<keyword evidence="7 8" id="KW-0472">Membrane</keyword>